<keyword evidence="4" id="KW-0547">Nucleotide-binding</keyword>
<name>A0A8X7UZY4_BRACI</name>
<evidence type="ECO:0000256" key="5">
    <source>
        <dbReference type="ARBA" id="ARBA00022837"/>
    </source>
</evidence>
<evidence type="ECO:0000256" key="9">
    <source>
        <dbReference type="ARBA" id="ARBA00023136"/>
    </source>
</evidence>
<dbReference type="Pfam" id="PF00122">
    <property type="entry name" value="E1-E2_ATPase"/>
    <property type="match status" value="1"/>
</dbReference>
<proteinExistence type="predicted"/>
<keyword evidence="8 10" id="KW-1133">Transmembrane helix</keyword>
<dbReference type="PRINTS" id="PR00120">
    <property type="entry name" value="HATPASE"/>
</dbReference>
<dbReference type="EMBL" id="JAAMPC010000009">
    <property type="protein sequence ID" value="KAG2297014.1"/>
    <property type="molecule type" value="Genomic_DNA"/>
</dbReference>
<dbReference type="GO" id="GO:0005886">
    <property type="term" value="C:plasma membrane"/>
    <property type="evidence" value="ECO:0007669"/>
    <property type="project" value="TreeGrafter"/>
</dbReference>
<reference evidence="12 13" key="1">
    <citation type="submission" date="2020-02" db="EMBL/GenBank/DDBJ databases">
        <authorList>
            <person name="Ma Q."/>
            <person name="Huang Y."/>
            <person name="Song X."/>
            <person name="Pei D."/>
        </authorList>
    </citation>
    <scope>NUCLEOTIDE SEQUENCE [LARGE SCALE GENOMIC DNA]</scope>
    <source>
        <strain evidence="12">Sxm20200214</strain>
        <tissue evidence="12">Leaf</tissue>
    </source>
</reference>
<dbReference type="GO" id="GO:0016887">
    <property type="term" value="F:ATP hydrolysis activity"/>
    <property type="evidence" value="ECO:0007669"/>
    <property type="project" value="InterPro"/>
</dbReference>
<evidence type="ECO:0000313" key="13">
    <source>
        <dbReference type="Proteomes" id="UP000886595"/>
    </source>
</evidence>
<protein>
    <recommendedName>
        <fullName evidence="11">Cation-transporting P-type ATPase N-terminal domain-containing protein</fullName>
    </recommendedName>
</protein>
<evidence type="ECO:0000256" key="1">
    <source>
        <dbReference type="ARBA" id="ARBA00004141"/>
    </source>
</evidence>
<dbReference type="Gene3D" id="2.70.150.10">
    <property type="entry name" value="Calcium-transporting ATPase, cytoplasmic transduction domain A"/>
    <property type="match status" value="1"/>
</dbReference>
<keyword evidence="13" id="KW-1185">Reference proteome</keyword>
<dbReference type="Gene3D" id="1.20.1110.10">
    <property type="entry name" value="Calcium-transporting ATPase, transmembrane domain"/>
    <property type="match status" value="2"/>
</dbReference>
<keyword evidence="6" id="KW-0067">ATP-binding</keyword>
<dbReference type="Gene3D" id="3.40.1110.10">
    <property type="entry name" value="Calcium-transporting ATPase, cytoplasmic domain N"/>
    <property type="match status" value="1"/>
</dbReference>
<dbReference type="InterPro" id="IPR006068">
    <property type="entry name" value="ATPase_P-typ_cation-transptr_C"/>
</dbReference>
<evidence type="ECO:0000256" key="4">
    <source>
        <dbReference type="ARBA" id="ARBA00022741"/>
    </source>
</evidence>
<evidence type="ECO:0000256" key="10">
    <source>
        <dbReference type="SAM" id="Phobius"/>
    </source>
</evidence>
<accession>A0A8X7UZY4</accession>
<organism evidence="12 13">
    <name type="scientific">Brassica carinata</name>
    <name type="common">Ethiopian mustard</name>
    <name type="synonym">Abyssinian cabbage</name>
    <dbReference type="NCBI Taxonomy" id="52824"/>
    <lineage>
        <taxon>Eukaryota</taxon>
        <taxon>Viridiplantae</taxon>
        <taxon>Streptophyta</taxon>
        <taxon>Embryophyta</taxon>
        <taxon>Tracheophyta</taxon>
        <taxon>Spermatophyta</taxon>
        <taxon>Magnoliopsida</taxon>
        <taxon>eudicotyledons</taxon>
        <taxon>Gunneridae</taxon>
        <taxon>Pentapetalae</taxon>
        <taxon>rosids</taxon>
        <taxon>malvids</taxon>
        <taxon>Brassicales</taxon>
        <taxon>Brassicaceae</taxon>
        <taxon>Brassiceae</taxon>
        <taxon>Brassica</taxon>
    </lineage>
</organism>
<dbReference type="PANTHER" id="PTHR24093:SF514">
    <property type="entry name" value="CALCIUM-TRANSPORTING ATPASE"/>
    <property type="match status" value="1"/>
</dbReference>
<feature type="transmembrane region" description="Helical" evidence="10">
    <location>
        <begin position="380"/>
        <end position="400"/>
    </location>
</feature>
<dbReference type="InterPro" id="IPR023299">
    <property type="entry name" value="ATPase_P-typ_cyto_dom_N"/>
</dbReference>
<feature type="transmembrane region" description="Helical" evidence="10">
    <location>
        <begin position="849"/>
        <end position="869"/>
    </location>
</feature>
<dbReference type="InterPro" id="IPR004014">
    <property type="entry name" value="ATPase_P-typ_cation-transptr_N"/>
</dbReference>
<dbReference type="GO" id="GO:0005388">
    <property type="term" value="F:P-type calcium transporter activity"/>
    <property type="evidence" value="ECO:0007669"/>
    <property type="project" value="TreeGrafter"/>
</dbReference>
<dbReference type="PRINTS" id="PR00119">
    <property type="entry name" value="CATATPASE"/>
</dbReference>
<feature type="transmembrane region" description="Helical" evidence="10">
    <location>
        <begin position="821"/>
        <end position="843"/>
    </location>
</feature>
<gene>
    <name evidence="12" type="ORF">Bca52824_043683</name>
</gene>
<evidence type="ECO:0000256" key="6">
    <source>
        <dbReference type="ARBA" id="ARBA00022840"/>
    </source>
</evidence>
<feature type="transmembrane region" description="Helical" evidence="10">
    <location>
        <begin position="893"/>
        <end position="913"/>
    </location>
</feature>
<keyword evidence="2 10" id="KW-0812">Transmembrane</keyword>
<sequence>MYRISKDLESGLGGYHVSTAHDAAPEDIEIVIGASADNLESGTNVQDGDSGAHDRRSSWLCTSLMSWMSRPNDDASVCDHPETEPANATGGFVIELDKVVQVVRDRDLQALNQYNGASTSDNFYFSRLSTLLKTDLERGIDRRDDEILQRRQAFGSNTYPCKKGKTFSSFVWKACQFPLSLVMIIAVVINSILLRIKRKAIHDGLYVETCAISATVLDIILRAFIEYKQSRQSEKASEEKRNVPQDVCCCKQISPVTYVRFAERFPMQVIRGGRRLSVCTNDIVVGDIVPLKNGCQVPADGVLFVANSLKIDEQEITGSHLIVQKDILKDPFLLSGSKVIEGIGTMLVTSVGTNTEWGKKIETQPEMDEEKPFQLYVKRLAISASWLVIMLASIACIVQLCRYFNGRTKNSDGTPMYIPGNTTLDEAIEFVIKSLSFGMGTIIVAVPVGLFIAVLLNLVNTTRKMMTDNALMSVVDVWAGGIRVQHVEDVSHFPSIPTKLIIEGIAQNTNGSVVFEAGVTEPEVYGSPTEQAILNWGNKLGMKFDEARSGSPVLHVIPFNPKKKYGGVALQVGTGHHIHWKGSAKVILNSCQWYMDGANNRIAIGGQRREMEGIIGDMSMRGMRCAALAYQSYELGSLPTTDEELCTLPQDLVLLAIIGIKDPCRPGTRDAVELCKYGGIKVCMVTEDEVSTAQAMAIECGILRDTSGEHIRTAAQFCDLTDLEREQISGDILVLAQASPEDSLLFVKALKRKGYVVAATGMGIHDTKTLHVADVSLAMGIGGTAAAKENSDIIILDDSFATIVKVIQWCRYLYTNIQRYVLFRLTVSVSAVAICLVEVVFYNAFPLNAVQLLLLNLIVDIFGALALAYRPSARKLMGKPPVGIRDHLVTKTMWFKIVIQVIYLVLLLALIHSDSILKLDHGQTADTEKLKNTFIFNSLVFCLVFNEFEIRSGDQTLKEILRDNMFIVTITSTIIFQIILIEFLGIFISAVRLDLKKWLISILVGFLSQVATRFPLEAYQYYRH</sequence>
<evidence type="ECO:0000259" key="11">
    <source>
        <dbReference type="SMART" id="SM00831"/>
    </source>
</evidence>
<dbReference type="Pfam" id="PF00689">
    <property type="entry name" value="Cation_ATPase_C"/>
    <property type="match status" value="1"/>
</dbReference>
<feature type="domain" description="Cation-transporting P-type ATPase N-terminal" evidence="11">
    <location>
        <begin position="124"/>
        <end position="195"/>
    </location>
</feature>
<keyword evidence="3" id="KW-0479">Metal-binding</keyword>
<feature type="transmembrane region" description="Helical" evidence="10">
    <location>
        <begin position="170"/>
        <end position="193"/>
    </location>
</feature>
<evidence type="ECO:0000313" key="12">
    <source>
        <dbReference type="EMBL" id="KAG2297014.1"/>
    </source>
</evidence>
<comment type="caution">
    <text evidence="12">The sequence shown here is derived from an EMBL/GenBank/DDBJ whole genome shotgun (WGS) entry which is preliminary data.</text>
</comment>
<dbReference type="InterPro" id="IPR001757">
    <property type="entry name" value="P_typ_ATPase"/>
</dbReference>
<dbReference type="Proteomes" id="UP000886595">
    <property type="component" value="Unassembled WGS sequence"/>
</dbReference>
<dbReference type="InterPro" id="IPR036412">
    <property type="entry name" value="HAD-like_sf"/>
</dbReference>
<dbReference type="Pfam" id="PF00690">
    <property type="entry name" value="Cation_ATPase_N"/>
    <property type="match status" value="1"/>
</dbReference>
<evidence type="ECO:0000256" key="8">
    <source>
        <dbReference type="ARBA" id="ARBA00022989"/>
    </source>
</evidence>
<comment type="subcellular location">
    <subcellularLocation>
        <location evidence="1">Membrane</location>
        <topology evidence="1">Multi-pass membrane protein</topology>
    </subcellularLocation>
</comment>
<dbReference type="Gene3D" id="3.40.50.1000">
    <property type="entry name" value="HAD superfamily/HAD-like"/>
    <property type="match status" value="1"/>
</dbReference>
<dbReference type="PANTHER" id="PTHR24093">
    <property type="entry name" value="CATION TRANSPORTING ATPASE"/>
    <property type="match status" value="1"/>
</dbReference>
<evidence type="ECO:0000256" key="7">
    <source>
        <dbReference type="ARBA" id="ARBA00022842"/>
    </source>
</evidence>
<dbReference type="SUPFAM" id="SSF81660">
    <property type="entry name" value="Metal cation-transporting ATPase, ATP-binding domain N"/>
    <property type="match status" value="1"/>
</dbReference>
<evidence type="ECO:0000256" key="3">
    <source>
        <dbReference type="ARBA" id="ARBA00022723"/>
    </source>
</evidence>
<dbReference type="InterPro" id="IPR059000">
    <property type="entry name" value="ATPase_P-type_domA"/>
</dbReference>
<dbReference type="SUPFAM" id="SSF56784">
    <property type="entry name" value="HAD-like"/>
    <property type="match status" value="1"/>
</dbReference>
<dbReference type="SUPFAM" id="SSF81665">
    <property type="entry name" value="Calcium ATPase, transmembrane domain M"/>
    <property type="match status" value="1"/>
</dbReference>
<keyword evidence="7" id="KW-0460">Magnesium</keyword>
<feature type="transmembrane region" description="Helical" evidence="10">
    <location>
        <begin position="437"/>
        <end position="459"/>
    </location>
</feature>
<keyword evidence="9 10" id="KW-0472">Membrane</keyword>
<dbReference type="OrthoDB" id="116380at2759"/>
<dbReference type="InterPro" id="IPR023298">
    <property type="entry name" value="ATPase_P-typ_TM_dom_sf"/>
</dbReference>
<dbReference type="InterPro" id="IPR023214">
    <property type="entry name" value="HAD_sf"/>
</dbReference>
<dbReference type="Pfam" id="PF13246">
    <property type="entry name" value="Cation_ATPase"/>
    <property type="match status" value="1"/>
</dbReference>
<keyword evidence="5" id="KW-0106">Calcium</keyword>
<feature type="transmembrane region" description="Helical" evidence="10">
    <location>
        <begin position="965"/>
        <end position="992"/>
    </location>
</feature>
<dbReference type="GO" id="GO:0005524">
    <property type="term" value="F:ATP binding"/>
    <property type="evidence" value="ECO:0007669"/>
    <property type="project" value="UniProtKB-KW"/>
</dbReference>
<dbReference type="InterPro" id="IPR008250">
    <property type="entry name" value="ATPase_P-typ_transduc_dom_A_sf"/>
</dbReference>
<dbReference type="GO" id="GO:0046872">
    <property type="term" value="F:metal ion binding"/>
    <property type="evidence" value="ECO:0007669"/>
    <property type="project" value="UniProtKB-KW"/>
</dbReference>
<evidence type="ECO:0000256" key="2">
    <source>
        <dbReference type="ARBA" id="ARBA00022692"/>
    </source>
</evidence>
<dbReference type="SUPFAM" id="SSF81653">
    <property type="entry name" value="Calcium ATPase, transduction domain A"/>
    <property type="match status" value="1"/>
</dbReference>
<dbReference type="AlphaFoldDB" id="A0A8X7UZY4"/>
<dbReference type="SMART" id="SM00831">
    <property type="entry name" value="Cation_ATPase_N"/>
    <property type="match status" value="1"/>
</dbReference>